<gene>
    <name evidence="3" type="ORF">N7509_000507</name>
</gene>
<evidence type="ECO:0000256" key="1">
    <source>
        <dbReference type="SAM" id="Coils"/>
    </source>
</evidence>
<evidence type="ECO:0000256" key="2">
    <source>
        <dbReference type="SAM" id="MobiDB-lite"/>
    </source>
</evidence>
<dbReference type="EMBL" id="JAPZBU010000003">
    <property type="protein sequence ID" value="KAJ5413880.1"/>
    <property type="molecule type" value="Genomic_DNA"/>
</dbReference>
<protein>
    <submittedName>
        <fullName evidence="3">Uncharacterized protein</fullName>
    </submittedName>
</protein>
<feature type="compositionally biased region" description="Basic and acidic residues" evidence="2">
    <location>
        <begin position="183"/>
        <end position="194"/>
    </location>
</feature>
<dbReference type="GeneID" id="81364124"/>
<keyword evidence="4" id="KW-1185">Reference proteome</keyword>
<dbReference type="Proteomes" id="UP001147747">
    <property type="component" value="Unassembled WGS sequence"/>
</dbReference>
<reference evidence="3" key="1">
    <citation type="submission" date="2022-12" db="EMBL/GenBank/DDBJ databases">
        <authorList>
            <person name="Petersen C."/>
        </authorList>
    </citation>
    <scope>NUCLEOTIDE SEQUENCE</scope>
    <source>
        <strain evidence="3">IBT 29677</strain>
    </source>
</reference>
<feature type="region of interest" description="Disordered" evidence="2">
    <location>
        <begin position="172"/>
        <end position="225"/>
    </location>
</feature>
<accession>A0A9W9WAM1</accession>
<comment type="caution">
    <text evidence="3">The sequence shown here is derived from an EMBL/GenBank/DDBJ whole genome shotgun (WGS) entry which is preliminary data.</text>
</comment>
<proteinExistence type="predicted"/>
<keyword evidence="1" id="KW-0175">Coiled coil</keyword>
<feature type="coiled-coil region" evidence="1">
    <location>
        <begin position="304"/>
        <end position="331"/>
    </location>
</feature>
<evidence type="ECO:0000313" key="3">
    <source>
        <dbReference type="EMBL" id="KAJ5413880.1"/>
    </source>
</evidence>
<name>A0A9W9WAM1_9EURO</name>
<dbReference type="AlphaFoldDB" id="A0A9W9WAM1"/>
<organism evidence="3 4">
    <name type="scientific">Penicillium cosmopolitanum</name>
    <dbReference type="NCBI Taxonomy" id="1131564"/>
    <lineage>
        <taxon>Eukaryota</taxon>
        <taxon>Fungi</taxon>
        <taxon>Dikarya</taxon>
        <taxon>Ascomycota</taxon>
        <taxon>Pezizomycotina</taxon>
        <taxon>Eurotiomycetes</taxon>
        <taxon>Eurotiomycetidae</taxon>
        <taxon>Eurotiales</taxon>
        <taxon>Aspergillaceae</taxon>
        <taxon>Penicillium</taxon>
    </lineage>
</organism>
<evidence type="ECO:0000313" key="4">
    <source>
        <dbReference type="Proteomes" id="UP001147747"/>
    </source>
</evidence>
<dbReference type="RefSeq" id="XP_056493726.1">
    <property type="nucleotide sequence ID" value="XM_056625144.1"/>
</dbReference>
<reference evidence="3" key="2">
    <citation type="journal article" date="2023" name="IMA Fungus">
        <title>Comparative genomic study of the Penicillium genus elucidates a diverse pangenome and 15 lateral gene transfer events.</title>
        <authorList>
            <person name="Petersen C."/>
            <person name="Sorensen T."/>
            <person name="Nielsen M.R."/>
            <person name="Sondergaard T.E."/>
            <person name="Sorensen J.L."/>
            <person name="Fitzpatrick D.A."/>
            <person name="Frisvad J.C."/>
            <person name="Nielsen K.L."/>
        </authorList>
    </citation>
    <scope>NUCLEOTIDE SEQUENCE</scope>
    <source>
        <strain evidence="3">IBT 29677</strain>
    </source>
</reference>
<sequence length="361" mass="40847">MIGHAPNSSNSLENEAWHSLWGQECPSRTFSLNPRPVCENEDWQPSESTTISQPDAIISHSLLGQECPSRTFSLNPRPVCDNKDWQPSESTTISQPDAIISHSLCGQECSSRTFSPDPRPVCENETWQLSKSTNLSQPESIISHSLWGQECPSRTFGPNSNPVRTYSKLGTMEGEFGSSHQGRWSDRQSEHSEAESEAEAEPVRPTPTTSKRSKKTPVVAVVDKGKSKDDRRRSFILTYPVLAGTNSDEQDGYREFTNPDDLQAFLQADPKPYEQLFDDQDEVITRLNETRETRKGHAADHEVRMSIKRQVDRYLRQLRETEAEGDHLQHELNTPRELSAVKRPLKLLAIIDPDRAPEDRN</sequence>